<keyword evidence="2 8" id="KW-0812">Transmembrane</keyword>
<dbReference type="PANTHER" id="PTHR32089:SF119">
    <property type="entry name" value="METHYL-ACCEPTING CHEMOTAXIS PROTEIN CTPL"/>
    <property type="match status" value="1"/>
</dbReference>
<evidence type="ECO:0000256" key="3">
    <source>
        <dbReference type="ARBA" id="ARBA00022989"/>
    </source>
</evidence>
<dbReference type="EMBL" id="JAQQLF010000014">
    <property type="protein sequence ID" value="MDC7717973.1"/>
    <property type="molecule type" value="Genomic_DNA"/>
</dbReference>
<protein>
    <submittedName>
        <fullName evidence="10">Methyl-accepting chemotaxis protein</fullName>
    </submittedName>
</protein>
<dbReference type="Pfam" id="PF12729">
    <property type="entry name" value="4HB_MCP_1"/>
    <property type="match status" value="1"/>
</dbReference>
<evidence type="ECO:0000256" key="8">
    <source>
        <dbReference type="SAM" id="Phobius"/>
    </source>
</evidence>
<dbReference type="InterPro" id="IPR004089">
    <property type="entry name" value="MCPsignal_dom"/>
</dbReference>
<evidence type="ECO:0000256" key="4">
    <source>
        <dbReference type="ARBA" id="ARBA00023136"/>
    </source>
</evidence>
<organism evidence="10 11">
    <name type="scientific">Vogesella aquatica</name>
    <dbReference type="NCBI Taxonomy" id="2984206"/>
    <lineage>
        <taxon>Bacteria</taxon>
        <taxon>Pseudomonadati</taxon>
        <taxon>Pseudomonadota</taxon>
        <taxon>Betaproteobacteria</taxon>
        <taxon>Neisseriales</taxon>
        <taxon>Chromobacteriaceae</taxon>
        <taxon>Vogesella</taxon>
    </lineage>
</organism>
<comment type="similarity">
    <text evidence="6">Belongs to the methyl-accepting chemotaxis (MCP) protein family.</text>
</comment>
<keyword evidence="3 8" id="KW-1133">Transmembrane helix</keyword>
<evidence type="ECO:0000256" key="2">
    <source>
        <dbReference type="ARBA" id="ARBA00022692"/>
    </source>
</evidence>
<evidence type="ECO:0000256" key="6">
    <source>
        <dbReference type="ARBA" id="ARBA00029447"/>
    </source>
</evidence>
<dbReference type="PROSITE" id="PS50111">
    <property type="entry name" value="CHEMOTAXIS_TRANSDUC_2"/>
    <property type="match status" value="1"/>
</dbReference>
<evidence type="ECO:0000256" key="7">
    <source>
        <dbReference type="PROSITE-ProRule" id="PRU00284"/>
    </source>
</evidence>
<dbReference type="SUPFAM" id="SSF58104">
    <property type="entry name" value="Methyl-accepting chemotaxis protein (MCP) signaling domain"/>
    <property type="match status" value="1"/>
</dbReference>
<dbReference type="Gene3D" id="1.10.287.950">
    <property type="entry name" value="Methyl-accepting chemotaxis protein"/>
    <property type="match status" value="1"/>
</dbReference>
<feature type="domain" description="Methyl-accepting transducer" evidence="9">
    <location>
        <begin position="270"/>
        <end position="506"/>
    </location>
</feature>
<comment type="caution">
    <text evidence="10">The sequence shown here is derived from an EMBL/GenBank/DDBJ whole genome shotgun (WGS) entry which is preliminary data.</text>
</comment>
<dbReference type="PANTHER" id="PTHR32089">
    <property type="entry name" value="METHYL-ACCEPTING CHEMOTAXIS PROTEIN MCPB"/>
    <property type="match status" value="1"/>
</dbReference>
<evidence type="ECO:0000256" key="1">
    <source>
        <dbReference type="ARBA" id="ARBA00004141"/>
    </source>
</evidence>
<proteinExistence type="inferred from homology"/>
<evidence type="ECO:0000313" key="10">
    <source>
        <dbReference type="EMBL" id="MDC7717973.1"/>
    </source>
</evidence>
<sequence length="564" mass="59367">MLPTLTIGQRLTVLVIVLLAIAMTLGAYGMHTQSAILKDFSSTYYDRVVPLQQLKKVSDGYAVSIVDAAHKVHAGAMDKVTFLKELDSARATIGREWHAYRSTYLTDQELALAGQAEQAMKGADSAVDELRRLVEAGDEAPLLVFNNKQLYPALDPVSGSISALIDLQLKVAAQEYAKSEESANFSARLSAMLMVAGVLFGAVLAWQIIRNLLAQLGGEPKDVVALAQRIAKGDLSQKLQIRAGDSSSVVASMGAMQSGLIGLVRNLESIIARLSVNASELAAASEQVAVSTEEQTRAAAAMSASVEQLSVSISSVSDNAREVAVDAKASGSLALDGERIIDRTLGTINTVADMARGSQQQADLLGAKSQQISNVVQVIRDVAEQTNLLALNAAIEAARAGEQGRGFAVVADEVRKLSERTAQSTAEIGTIITEMVSSSQQVVKTIHATVDEMDAGLQQTLQAREAVTGISSNMARINDSVASISIALAEQQSASGMVASNVEQVAQMSEETSSAAVQTASSAEQMEQMAHELKATIDFFNLPQPGQSRGGDGMQAVGVGVPVL</sequence>
<dbReference type="SMART" id="SM00283">
    <property type="entry name" value="MA"/>
    <property type="match status" value="1"/>
</dbReference>
<dbReference type="PRINTS" id="PR00260">
    <property type="entry name" value="CHEMTRNSDUCR"/>
</dbReference>
<dbReference type="InterPro" id="IPR024478">
    <property type="entry name" value="HlyB_4HB_MCP"/>
</dbReference>
<feature type="transmembrane region" description="Helical" evidence="8">
    <location>
        <begin position="12"/>
        <end position="30"/>
    </location>
</feature>
<name>A0ABT5IZI3_9NEIS</name>
<evidence type="ECO:0000313" key="11">
    <source>
        <dbReference type="Proteomes" id="UP001219956"/>
    </source>
</evidence>
<feature type="transmembrane region" description="Helical" evidence="8">
    <location>
        <begin position="189"/>
        <end position="209"/>
    </location>
</feature>
<dbReference type="Pfam" id="PF00015">
    <property type="entry name" value="MCPsignal"/>
    <property type="match status" value="1"/>
</dbReference>
<dbReference type="RefSeq" id="WP_272752280.1">
    <property type="nucleotide sequence ID" value="NZ_JAQQLF010000014.1"/>
</dbReference>
<dbReference type="Proteomes" id="UP001219956">
    <property type="component" value="Unassembled WGS sequence"/>
</dbReference>
<gene>
    <name evidence="10" type="ORF">PQU95_12205</name>
</gene>
<keyword evidence="5 7" id="KW-0807">Transducer</keyword>
<reference evidence="10 11" key="1">
    <citation type="submission" date="2023-01" db="EMBL/GenBank/DDBJ databases">
        <title>Novel species of the genus Vogesella isolated from rivers.</title>
        <authorList>
            <person name="Lu H."/>
        </authorList>
    </citation>
    <scope>NUCLEOTIDE SEQUENCE [LARGE SCALE GENOMIC DNA]</scope>
    <source>
        <strain evidence="10 11">DC21W</strain>
    </source>
</reference>
<keyword evidence="4 8" id="KW-0472">Membrane</keyword>
<evidence type="ECO:0000259" key="9">
    <source>
        <dbReference type="PROSITE" id="PS50111"/>
    </source>
</evidence>
<comment type="subcellular location">
    <subcellularLocation>
        <location evidence="1">Membrane</location>
        <topology evidence="1">Multi-pass membrane protein</topology>
    </subcellularLocation>
</comment>
<dbReference type="InterPro" id="IPR004090">
    <property type="entry name" value="Chemotax_Me-accpt_rcpt"/>
</dbReference>
<keyword evidence="11" id="KW-1185">Reference proteome</keyword>
<dbReference type="CDD" id="cd11386">
    <property type="entry name" value="MCP_signal"/>
    <property type="match status" value="1"/>
</dbReference>
<accession>A0ABT5IZI3</accession>
<evidence type="ECO:0000256" key="5">
    <source>
        <dbReference type="ARBA" id="ARBA00023224"/>
    </source>
</evidence>